<evidence type="ECO:0000313" key="2">
    <source>
        <dbReference type="Proteomes" id="UP000479190"/>
    </source>
</evidence>
<dbReference type="AlphaFoldDB" id="A0A6H5HX85"/>
<evidence type="ECO:0000313" key="1">
    <source>
        <dbReference type="EMBL" id="CAB0028300.1"/>
    </source>
</evidence>
<dbReference type="InterPro" id="IPR052997">
    <property type="entry name" value="RRT15-like"/>
</dbReference>
<dbReference type="EMBL" id="CADCXV010000114">
    <property type="protein sequence ID" value="CAB0028300.1"/>
    <property type="molecule type" value="Genomic_DNA"/>
</dbReference>
<protein>
    <submittedName>
        <fullName evidence="1">Uncharacterized protein</fullName>
    </submittedName>
</protein>
<dbReference type="PANTHER" id="PTHR33047:SF8">
    <property type="entry name" value="REGULATOR OF RDNA TRANSCRIPTION PROTEIN 15"/>
    <property type="match status" value="1"/>
</dbReference>
<proteinExistence type="predicted"/>
<keyword evidence="2" id="KW-1185">Reference proteome</keyword>
<sequence length="334" mass="36087">MRTEHRDQASFCPFALREVSVLAELALGHLRYSLTDVPPQSNSPPGSVLETDHAGVQLANGRGRTPLLHAWLKNTVTAGIWIPGARVPPNRYTPQMAHSKHSYPPPQSIAQSSSPFPHYLSYAHSACCATEPSRHSHPSLSSLYHSLQHSDTPPCIATPPLLALSVAYTRRPHTYFQIPLLYIHTHPHSLLLTNVTSILSFTTTTAAFAPTLSNTLIHAGSPHTLSAYTHGSCNSNTSTLSSITVFPRSCITALARWQLSCMTFIPFIPAPSPSIFLDAAAFLGRSVRARSAYNPFSSPCSSRTPPARGNPQPGVPLCNTGCRACLSCIRLPGD</sequence>
<dbReference type="Proteomes" id="UP000479190">
    <property type="component" value="Unassembled WGS sequence"/>
</dbReference>
<gene>
    <name evidence="1" type="ORF">TBRA_LOCUS497</name>
</gene>
<reference evidence="1 2" key="1">
    <citation type="submission" date="2020-02" db="EMBL/GenBank/DDBJ databases">
        <authorList>
            <person name="Ferguson B K."/>
        </authorList>
    </citation>
    <scope>NUCLEOTIDE SEQUENCE [LARGE SCALE GENOMIC DNA]</scope>
</reference>
<dbReference type="OrthoDB" id="8092968at2759"/>
<name>A0A6H5HX85_9HYME</name>
<organism evidence="1 2">
    <name type="scientific">Trichogramma brassicae</name>
    <dbReference type="NCBI Taxonomy" id="86971"/>
    <lineage>
        <taxon>Eukaryota</taxon>
        <taxon>Metazoa</taxon>
        <taxon>Ecdysozoa</taxon>
        <taxon>Arthropoda</taxon>
        <taxon>Hexapoda</taxon>
        <taxon>Insecta</taxon>
        <taxon>Pterygota</taxon>
        <taxon>Neoptera</taxon>
        <taxon>Endopterygota</taxon>
        <taxon>Hymenoptera</taxon>
        <taxon>Apocrita</taxon>
        <taxon>Proctotrupomorpha</taxon>
        <taxon>Chalcidoidea</taxon>
        <taxon>Trichogrammatidae</taxon>
        <taxon>Trichogramma</taxon>
    </lineage>
</organism>
<dbReference type="PANTHER" id="PTHR33047">
    <property type="entry name" value="PROTEIN TAR1"/>
    <property type="match status" value="1"/>
</dbReference>
<accession>A0A6H5HX85</accession>